<dbReference type="EMBL" id="AWSO01001917">
    <property type="protein sequence ID" value="ESK82466.1"/>
    <property type="molecule type" value="Genomic_DNA"/>
</dbReference>
<dbReference type="GO" id="GO:0003713">
    <property type="term" value="F:transcription coactivator activity"/>
    <property type="evidence" value="ECO:0007669"/>
    <property type="project" value="TreeGrafter"/>
</dbReference>
<evidence type="ECO:0000256" key="1">
    <source>
        <dbReference type="ARBA" id="ARBA00004123"/>
    </source>
</evidence>
<feature type="region of interest" description="Disordered" evidence="6">
    <location>
        <begin position="684"/>
        <end position="714"/>
    </location>
</feature>
<comment type="caution">
    <text evidence="7">The sequence shown here is derived from an EMBL/GenBank/DDBJ whole genome shotgun (WGS) entry which is preliminary data.</text>
</comment>
<dbReference type="KEGG" id="mrr:Moror_8550"/>
<feature type="compositionally biased region" description="Basic and acidic residues" evidence="6">
    <location>
        <begin position="44"/>
        <end position="102"/>
    </location>
</feature>
<dbReference type="PANTHER" id="PTHR13556">
    <property type="entry name" value="TRANSCRIPTIONAL ADAPTER 3-RELATED"/>
    <property type="match status" value="1"/>
</dbReference>
<keyword evidence="8" id="KW-1185">Reference proteome</keyword>
<dbReference type="Proteomes" id="UP000017559">
    <property type="component" value="Unassembled WGS sequence"/>
</dbReference>
<dbReference type="InterPro" id="IPR019340">
    <property type="entry name" value="Histone_AcTrfase_su3"/>
</dbReference>
<feature type="compositionally biased region" description="Basic and acidic residues" evidence="6">
    <location>
        <begin position="127"/>
        <end position="139"/>
    </location>
</feature>
<dbReference type="STRING" id="1381753.V2WPI6"/>
<gene>
    <name evidence="7" type="ORF">Moror_8550</name>
</gene>
<dbReference type="GO" id="GO:0006357">
    <property type="term" value="P:regulation of transcription by RNA polymerase II"/>
    <property type="evidence" value="ECO:0007669"/>
    <property type="project" value="TreeGrafter"/>
</dbReference>
<evidence type="ECO:0000256" key="3">
    <source>
        <dbReference type="ARBA" id="ARBA00023015"/>
    </source>
</evidence>
<protein>
    <submittedName>
        <fullName evidence="7">Transcriptional regulator ngg1</fullName>
    </submittedName>
</protein>
<feature type="region of interest" description="Disordered" evidence="6">
    <location>
        <begin position="1"/>
        <end position="26"/>
    </location>
</feature>
<feature type="compositionally biased region" description="Polar residues" evidence="6">
    <location>
        <begin position="150"/>
        <end position="162"/>
    </location>
</feature>
<keyword evidence="5" id="KW-0539">Nucleus</keyword>
<accession>V2WPI6</accession>
<evidence type="ECO:0000313" key="7">
    <source>
        <dbReference type="EMBL" id="ESK82466.1"/>
    </source>
</evidence>
<evidence type="ECO:0000256" key="5">
    <source>
        <dbReference type="ARBA" id="ARBA00023242"/>
    </source>
</evidence>
<evidence type="ECO:0000256" key="6">
    <source>
        <dbReference type="SAM" id="MobiDB-lite"/>
    </source>
</evidence>
<feature type="compositionally biased region" description="Low complexity" evidence="6">
    <location>
        <begin position="191"/>
        <end position="220"/>
    </location>
</feature>
<dbReference type="OrthoDB" id="1232at2759"/>
<feature type="compositionally biased region" description="Low complexity" evidence="6">
    <location>
        <begin position="111"/>
        <end position="126"/>
    </location>
</feature>
<dbReference type="HOGENOM" id="CLU_020179_1_0_1"/>
<reference evidence="7 8" key="1">
    <citation type="journal article" date="2014" name="BMC Genomics">
        <title>Genome and secretome analysis of the hemibiotrophic fungal pathogen, Moniliophthora roreri, which causes frosty pod rot disease of cacao: mechanisms of the biotrophic and necrotrophic phases.</title>
        <authorList>
            <person name="Meinhardt L.W."/>
            <person name="Costa G.G.L."/>
            <person name="Thomazella D.P.T."/>
            <person name="Teixeira P.J.P.L."/>
            <person name="Carazzolle M.F."/>
            <person name="Schuster S.C."/>
            <person name="Carlson J.E."/>
            <person name="Guiltinan M.J."/>
            <person name="Mieczkowski P."/>
            <person name="Farmer A."/>
            <person name="Ramaraj T."/>
            <person name="Crozier J."/>
            <person name="Davis R.E."/>
            <person name="Shao J."/>
            <person name="Melnick R.L."/>
            <person name="Pereira G.A.G."/>
            <person name="Bailey B.A."/>
        </authorList>
    </citation>
    <scope>NUCLEOTIDE SEQUENCE [LARGE SCALE GENOMIC DNA]</scope>
    <source>
        <strain evidence="7 8">MCA 2997</strain>
    </source>
</reference>
<name>V2WPI6_MONRO</name>
<comment type="subcellular location">
    <subcellularLocation>
        <location evidence="1">Nucleus</location>
    </subcellularLocation>
</comment>
<evidence type="ECO:0000313" key="8">
    <source>
        <dbReference type="Proteomes" id="UP000017559"/>
    </source>
</evidence>
<feature type="region of interest" description="Disordered" evidence="6">
    <location>
        <begin position="531"/>
        <end position="593"/>
    </location>
</feature>
<dbReference type="PANTHER" id="PTHR13556:SF2">
    <property type="entry name" value="TRANSCRIPTIONAL ADAPTER 3"/>
    <property type="match status" value="1"/>
</dbReference>
<feature type="region of interest" description="Disordered" evidence="6">
    <location>
        <begin position="42"/>
        <end position="258"/>
    </location>
</feature>
<dbReference type="GO" id="GO:0000124">
    <property type="term" value="C:SAGA complex"/>
    <property type="evidence" value="ECO:0007669"/>
    <property type="project" value="TreeGrafter"/>
</dbReference>
<keyword evidence="4" id="KW-0804">Transcription</keyword>
<proteinExistence type="inferred from homology"/>
<sequence length="714" mass="78316">MLHPFQAVPPLRSSLLTQPLNKDQIPPTEELESLLSELKTLKQRSTERAKKAEADAKTIEESYKRMKERERDKGKGRERLDDARSRERDREKERERNRERRGSSVSVMTDGGSSVRRAGSSVSGLGERVEKIKKERDYTPESTGAIRQRLANSGSSGPSSVKGTVDPRGSEDKKKKKKRKRDNEGSDGEIALASSSSSADASTSAEQLPSTSNSTPAPSSQVADPSASTSTGFPLRHSQLPDDPPILHGQPSSHLAHPLHPLDVHDDFSKLKVPSQILVNTFYASVEPWIRNVKEEDVGFLEWEGDIVEPFVMPKLGRWYESVWEEIDNAVVAPDDKDSKNWDPHNTSFAAPEPHWDPSTLKEDDLVHEGRGHGPLTERLISALMPIEGAMNSWKGVKAAEDAMEGRPGGSGAAASKRERVVSVADLETRIRDTMRAYGLLGPRAPDGEGKVAQTVATDANGMPDYSDKVDDPIATALRHAQAELRYVSAVNRARKLRLASIARDRLAYQEYLDLRDSIDKNINSCYAKLQKRDSGTTKGRKKSKKDKDKERGDSVLNGLPASTSGTPAPGMNGDTEGQPPPPCPAALGLGPDPDTNELVVTEQLKQLVETRRQWVDTVGGVFDAKERENPGRIWGIPEKSIFEGLEDEVEDIMKERMGLLSASGAQENADGVNGYVNGMSKMEGVIENGPPKHRTFGLKGKDKLPRGDDMDIG</sequence>
<dbReference type="GO" id="GO:0005634">
    <property type="term" value="C:nucleus"/>
    <property type="evidence" value="ECO:0007669"/>
    <property type="project" value="UniProtKB-SubCell"/>
</dbReference>
<comment type="similarity">
    <text evidence="2">Belongs to the NGG1 family.</text>
</comment>
<evidence type="ECO:0000256" key="2">
    <source>
        <dbReference type="ARBA" id="ARBA00005330"/>
    </source>
</evidence>
<dbReference type="Pfam" id="PF10198">
    <property type="entry name" value="Ada3"/>
    <property type="match status" value="1"/>
</dbReference>
<evidence type="ECO:0000256" key="4">
    <source>
        <dbReference type="ARBA" id="ARBA00023163"/>
    </source>
</evidence>
<organism evidence="7 8">
    <name type="scientific">Moniliophthora roreri (strain MCA 2997)</name>
    <name type="common">Cocoa frosty pod rot fungus</name>
    <name type="synonym">Crinipellis roreri</name>
    <dbReference type="NCBI Taxonomy" id="1381753"/>
    <lineage>
        <taxon>Eukaryota</taxon>
        <taxon>Fungi</taxon>
        <taxon>Dikarya</taxon>
        <taxon>Basidiomycota</taxon>
        <taxon>Agaricomycotina</taxon>
        <taxon>Agaricomycetes</taxon>
        <taxon>Agaricomycetidae</taxon>
        <taxon>Agaricales</taxon>
        <taxon>Marasmiineae</taxon>
        <taxon>Marasmiaceae</taxon>
        <taxon>Moniliophthora</taxon>
    </lineage>
</organism>
<dbReference type="AlphaFoldDB" id="V2WPI6"/>
<feature type="compositionally biased region" description="Basic and acidic residues" evidence="6">
    <location>
        <begin position="700"/>
        <end position="714"/>
    </location>
</feature>
<feature type="compositionally biased region" description="Polar residues" evidence="6">
    <location>
        <begin position="221"/>
        <end position="232"/>
    </location>
</feature>
<keyword evidence="3" id="KW-0805">Transcription regulation</keyword>